<evidence type="ECO:0000256" key="4">
    <source>
        <dbReference type="ARBA" id="ARBA00023015"/>
    </source>
</evidence>
<evidence type="ECO:0000256" key="9">
    <source>
        <dbReference type="SAM" id="MobiDB-lite"/>
    </source>
</evidence>
<dbReference type="GO" id="GO:0005675">
    <property type="term" value="C:transcription factor TFIIH holo complex"/>
    <property type="evidence" value="ECO:0007669"/>
    <property type="project" value="TreeGrafter"/>
</dbReference>
<reference evidence="11" key="1">
    <citation type="submission" date="2021-01" db="EMBL/GenBank/DDBJ databases">
        <authorList>
            <person name="Corre E."/>
            <person name="Pelletier E."/>
            <person name="Niang G."/>
            <person name="Scheremetjew M."/>
            <person name="Finn R."/>
            <person name="Kale V."/>
            <person name="Holt S."/>
            <person name="Cochrane G."/>
            <person name="Meng A."/>
            <person name="Brown T."/>
            <person name="Cohen L."/>
        </authorList>
    </citation>
    <scope>NUCLEOTIDE SEQUENCE</scope>
    <source>
        <strain evidence="12">GSO104</strain>
        <strain evidence="11">Pop2</strain>
    </source>
</reference>
<accession>A0A6V2GKH4</accession>
<keyword evidence="3 8" id="KW-0227">DNA damage</keyword>
<dbReference type="InterPro" id="IPR040662">
    <property type="entry name" value="Tfb2_C"/>
</dbReference>
<protein>
    <recommendedName>
        <fullName evidence="8">General transcription factor IIH subunit 4</fullName>
    </recommendedName>
</protein>
<proteinExistence type="inferred from homology"/>
<dbReference type="GO" id="GO:0001671">
    <property type="term" value="F:ATPase activator activity"/>
    <property type="evidence" value="ECO:0007669"/>
    <property type="project" value="InterPro"/>
</dbReference>
<dbReference type="EMBL" id="HBGN01040498">
    <property type="protein sequence ID" value="CAD9359234.1"/>
    <property type="molecule type" value="Transcribed_RNA"/>
</dbReference>
<dbReference type="EMBL" id="HBNS01023475">
    <property type="protein sequence ID" value="CAE4614178.1"/>
    <property type="molecule type" value="Transcribed_RNA"/>
</dbReference>
<feature type="compositionally biased region" description="Acidic residues" evidence="9">
    <location>
        <begin position="117"/>
        <end position="127"/>
    </location>
</feature>
<keyword evidence="7 8" id="KW-0539">Nucleus</keyword>
<evidence type="ECO:0000256" key="3">
    <source>
        <dbReference type="ARBA" id="ARBA00022763"/>
    </source>
</evidence>
<dbReference type="AlphaFoldDB" id="A0A6V2GKH4"/>
<keyword evidence="4 8" id="KW-0805">Transcription regulation</keyword>
<dbReference type="InterPro" id="IPR004598">
    <property type="entry name" value="TFIIH_p52/Tfb2"/>
</dbReference>
<evidence type="ECO:0000256" key="7">
    <source>
        <dbReference type="ARBA" id="ARBA00023242"/>
    </source>
</evidence>
<evidence type="ECO:0000256" key="8">
    <source>
        <dbReference type="RuleBase" id="RU364024"/>
    </source>
</evidence>
<dbReference type="PANTHER" id="PTHR13152">
    <property type="entry name" value="TFIIH, POLYPEPTIDE 4"/>
    <property type="match status" value="1"/>
</dbReference>
<evidence type="ECO:0000259" key="10">
    <source>
        <dbReference type="Pfam" id="PF18307"/>
    </source>
</evidence>
<dbReference type="PANTHER" id="PTHR13152:SF0">
    <property type="entry name" value="GENERAL TRANSCRIPTION FACTOR IIH SUBUNIT 4"/>
    <property type="match status" value="1"/>
</dbReference>
<evidence type="ECO:0000256" key="6">
    <source>
        <dbReference type="ARBA" id="ARBA00023204"/>
    </source>
</evidence>
<dbReference type="GO" id="GO:0000439">
    <property type="term" value="C:transcription factor TFIIH core complex"/>
    <property type="evidence" value="ECO:0007669"/>
    <property type="project" value="InterPro"/>
</dbReference>
<evidence type="ECO:0000313" key="11">
    <source>
        <dbReference type="EMBL" id="CAD9359234.1"/>
    </source>
</evidence>
<keyword evidence="5 8" id="KW-0804">Transcription</keyword>
<dbReference type="GO" id="GO:0003690">
    <property type="term" value="F:double-stranded DNA binding"/>
    <property type="evidence" value="ECO:0007669"/>
    <property type="project" value="TreeGrafter"/>
</dbReference>
<evidence type="ECO:0000256" key="1">
    <source>
        <dbReference type="ARBA" id="ARBA00004123"/>
    </source>
</evidence>
<comment type="subcellular location">
    <subcellularLocation>
        <location evidence="1 8">Nucleus</location>
    </subcellularLocation>
</comment>
<dbReference type="GO" id="GO:0006289">
    <property type="term" value="P:nucleotide-excision repair"/>
    <property type="evidence" value="ECO:0007669"/>
    <property type="project" value="InterPro"/>
</dbReference>
<gene>
    <name evidence="12" type="ORF">DBRI00130_LOCUS18557</name>
    <name evidence="11" type="ORF">DBRI1063_LOCUS25930</name>
</gene>
<feature type="region of interest" description="Disordered" evidence="9">
    <location>
        <begin position="116"/>
        <end position="136"/>
    </location>
</feature>
<evidence type="ECO:0000256" key="5">
    <source>
        <dbReference type="ARBA" id="ARBA00023163"/>
    </source>
</evidence>
<keyword evidence="6 8" id="KW-0234">DNA repair</keyword>
<feature type="domain" description="Transcription factor Tfb2 C-terminal" evidence="10">
    <location>
        <begin position="504"/>
        <end position="569"/>
    </location>
</feature>
<dbReference type="Pfam" id="PF18307">
    <property type="entry name" value="Tfb2_C"/>
    <property type="match status" value="1"/>
</dbReference>
<comment type="similarity">
    <text evidence="2 8">Belongs to the TFB2 family.</text>
</comment>
<name>A0A6V2GKH4_9STRA</name>
<dbReference type="Pfam" id="PF03849">
    <property type="entry name" value="Tfb2"/>
    <property type="match status" value="1"/>
</dbReference>
<sequence length="594" mass="66719">MSSSSSNSSTKSKSSSHDLFGYLRSLPPSTLRTLYGNEQCGVYACRAILQHLPELARQFVLRLAVCGGTFPRKSVDLWTKNDAQGGGSENSAMKESKMSLIWMERLCVIEPLKRNSEEDEDMLDNDDSNSNSNGNELVVLTPEFNAGIKTSMTSLRSAPWPFVTPMQQASLKAKAAKVGLSTSKHKYPPPPTLMELERYTQRRWDSVLHYLVGSTSEGGEDVEDPPEAVVHFLERTGLMQEDPEWRRGGKAPLVITSRGYEFMLLDVHVQVWQFVLQYLKSLQMKFRNDKKAQEIQSEALLFLICLSYCRVGEAYPADALSKDAKILMKDFSKFGLIYLAHVGGTTLFYPTRVAVNLVAASNDEESPIINNSSGVLSILDGEGDDDGREEVNPPSSASAARALEASLAEPVPSSSHIAIIIQTNFQLCAYTTSQLHVSMLGLFCDVQSFRRLSNVVFYHITRDSVKGAFKLGITAKQILRFLKMHAHPRIRSSNHPLVPSNVEDQIWLWNRERTRVQFEEVYIHQCQNAQEFQAVVTYAQDRGAFSWSDANKLRVFVKYAGAEVVVSFARRWRSRAAQRRARESEGRMRQSAYS</sequence>
<organism evidence="11">
    <name type="scientific">Ditylum brightwellii</name>
    <dbReference type="NCBI Taxonomy" id="49249"/>
    <lineage>
        <taxon>Eukaryota</taxon>
        <taxon>Sar</taxon>
        <taxon>Stramenopiles</taxon>
        <taxon>Ochrophyta</taxon>
        <taxon>Bacillariophyta</taxon>
        <taxon>Mediophyceae</taxon>
        <taxon>Lithodesmiophycidae</taxon>
        <taxon>Lithodesmiales</taxon>
        <taxon>Lithodesmiaceae</taxon>
        <taxon>Ditylum</taxon>
    </lineage>
</organism>
<comment type="function">
    <text evidence="8">Component of the general transcription and DNA repair factor IIH (TFIIH) core complex which is involved in general and transcription-coupled nucleotide excision repair (NER) of damaged DNA.</text>
</comment>
<evidence type="ECO:0000313" key="12">
    <source>
        <dbReference type="EMBL" id="CAE4614178.1"/>
    </source>
</evidence>
<evidence type="ECO:0000256" key="2">
    <source>
        <dbReference type="ARBA" id="ARBA00007132"/>
    </source>
</evidence>
<dbReference type="Gene3D" id="3.30.70.2610">
    <property type="match status" value="1"/>
</dbReference>